<dbReference type="AlphaFoldDB" id="A0A7X9FPR1"/>
<dbReference type="GO" id="GO:0005886">
    <property type="term" value="C:plasma membrane"/>
    <property type="evidence" value="ECO:0007669"/>
    <property type="project" value="UniProtKB-SubCell"/>
</dbReference>
<dbReference type="InterPro" id="IPR004960">
    <property type="entry name" value="LipA_acyltrans"/>
</dbReference>
<evidence type="ECO:0008006" key="9">
    <source>
        <dbReference type="Google" id="ProtNLM"/>
    </source>
</evidence>
<evidence type="ECO:0000256" key="3">
    <source>
        <dbReference type="ARBA" id="ARBA00022519"/>
    </source>
</evidence>
<keyword evidence="2" id="KW-1003">Cell membrane</keyword>
<dbReference type="Pfam" id="PF03279">
    <property type="entry name" value="Lip_A_acyltrans"/>
    <property type="match status" value="1"/>
</dbReference>
<dbReference type="GO" id="GO:0009247">
    <property type="term" value="P:glycolipid biosynthetic process"/>
    <property type="evidence" value="ECO:0007669"/>
    <property type="project" value="UniProtKB-ARBA"/>
</dbReference>
<dbReference type="GO" id="GO:0016746">
    <property type="term" value="F:acyltransferase activity"/>
    <property type="evidence" value="ECO:0007669"/>
    <property type="project" value="UniProtKB-KW"/>
</dbReference>
<protein>
    <recommendedName>
        <fullName evidence="9">Lipid A biosynthesis acyltransferase</fullName>
    </recommendedName>
</protein>
<evidence type="ECO:0000256" key="6">
    <source>
        <dbReference type="ARBA" id="ARBA00023315"/>
    </source>
</evidence>
<reference evidence="7 8" key="1">
    <citation type="journal article" date="2020" name="Biotechnol. Biofuels">
        <title>New insights from the biogas microbiome by comprehensive genome-resolved metagenomics of nearly 1600 species originating from multiple anaerobic digesters.</title>
        <authorList>
            <person name="Campanaro S."/>
            <person name="Treu L."/>
            <person name="Rodriguez-R L.M."/>
            <person name="Kovalovszki A."/>
            <person name="Ziels R.M."/>
            <person name="Maus I."/>
            <person name="Zhu X."/>
            <person name="Kougias P.G."/>
            <person name="Basile A."/>
            <person name="Luo G."/>
            <person name="Schluter A."/>
            <person name="Konstantinidis K.T."/>
            <person name="Angelidaki I."/>
        </authorList>
    </citation>
    <scope>NUCLEOTIDE SEQUENCE [LARGE SCALE GENOMIC DNA]</scope>
    <source>
        <strain evidence="7">AS27yjCOA_65</strain>
    </source>
</reference>
<evidence type="ECO:0000256" key="5">
    <source>
        <dbReference type="ARBA" id="ARBA00023136"/>
    </source>
</evidence>
<dbReference type="PANTHER" id="PTHR30606">
    <property type="entry name" value="LIPID A BIOSYNTHESIS LAUROYL ACYLTRANSFERASE"/>
    <property type="match status" value="1"/>
</dbReference>
<sequence length="305" mass="35507">MLDYLAYIGLRIFLWSLNIFPLKVRHKLVNALVRGVIFILPRYKQIALRNIELVFPNMSDDERESIFNASLEAISRFIVDLARLHTIDLKWAKEHVRVSLEPYEYLNRKFPGKGILIVTGHLGSFELMARVGALYDHPMSFVAREFKAKKIDDWWRGIRELNGNKVIPRTGAFKQVVSELEAGRDVGLLFDQNVKRNHAVFVPFFGRFAATTKSVALAALRNKSPVMVASMAHIENDNYQIYLEACDFTELYNDDSRSMDDKIIDITRDLTHKFEKMVLKHPAEWFWMHRRWKTTPQGVPEDFYG</sequence>
<accession>A0A7X9FPR1</accession>
<organism evidence="7 8">
    <name type="scientific">SAR324 cluster bacterium</name>
    <dbReference type="NCBI Taxonomy" id="2024889"/>
    <lineage>
        <taxon>Bacteria</taxon>
        <taxon>Deltaproteobacteria</taxon>
        <taxon>SAR324 cluster</taxon>
    </lineage>
</organism>
<dbReference type="CDD" id="cd07984">
    <property type="entry name" value="LPLAT_LABLAT-like"/>
    <property type="match status" value="1"/>
</dbReference>
<evidence type="ECO:0000256" key="2">
    <source>
        <dbReference type="ARBA" id="ARBA00022475"/>
    </source>
</evidence>
<keyword evidence="6" id="KW-0012">Acyltransferase</keyword>
<evidence type="ECO:0000256" key="1">
    <source>
        <dbReference type="ARBA" id="ARBA00004533"/>
    </source>
</evidence>
<gene>
    <name evidence="7" type="ORF">GYA55_02640</name>
</gene>
<comment type="caution">
    <text evidence="7">The sequence shown here is derived from an EMBL/GenBank/DDBJ whole genome shotgun (WGS) entry which is preliminary data.</text>
</comment>
<name>A0A7X9FPR1_9DELT</name>
<keyword evidence="3" id="KW-0997">Cell inner membrane</keyword>
<evidence type="ECO:0000313" key="8">
    <source>
        <dbReference type="Proteomes" id="UP000524246"/>
    </source>
</evidence>
<dbReference type="Proteomes" id="UP000524246">
    <property type="component" value="Unassembled WGS sequence"/>
</dbReference>
<dbReference type="PANTHER" id="PTHR30606:SF10">
    <property type="entry name" value="PHOSPHATIDYLINOSITOL MANNOSIDE ACYLTRANSFERASE"/>
    <property type="match status" value="1"/>
</dbReference>
<proteinExistence type="predicted"/>
<comment type="subcellular location">
    <subcellularLocation>
        <location evidence="1">Cell inner membrane</location>
    </subcellularLocation>
</comment>
<evidence type="ECO:0000256" key="4">
    <source>
        <dbReference type="ARBA" id="ARBA00022679"/>
    </source>
</evidence>
<dbReference type="EMBL" id="JAAZON010000105">
    <property type="protein sequence ID" value="NMC62045.1"/>
    <property type="molecule type" value="Genomic_DNA"/>
</dbReference>
<keyword evidence="5" id="KW-0472">Membrane</keyword>
<keyword evidence="4" id="KW-0808">Transferase</keyword>
<evidence type="ECO:0000313" key="7">
    <source>
        <dbReference type="EMBL" id="NMC62045.1"/>
    </source>
</evidence>